<evidence type="ECO:0000313" key="2">
    <source>
        <dbReference type="Proteomes" id="UP000011115"/>
    </source>
</evidence>
<dbReference type="PaxDb" id="4113-PGSC0003DMT400024747"/>
<reference evidence="1" key="2">
    <citation type="submission" date="2015-06" db="UniProtKB">
        <authorList>
            <consortium name="EnsemblPlants"/>
        </authorList>
    </citation>
    <scope>IDENTIFICATION</scope>
    <source>
        <strain evidence="1">DM1-3 516 R44</strain>
    </source>
</reference>
<dbReference type="Gramene" id="PGSC0003DMT400024747">
    <property type="protein sequence ID" value="PGSC0003DMT400024747"/>
    <property type="gene ID" value="PGSC0003DMG400009565"/>
</dbReference>
<dbReference type="InParanoid" id="M1AKK2"/>
<sequence>MRFISYTNSHNDKSYQLTTIWVLILDMWMMKFISYTNSRDGTPQNFCQPLEVLTRNNYSKL</sequence>
<name>M1AKK2_SOLTU</name>
<dbReference type="HOGENOM" id="CLU_2927202_0_0_1"/>
<keyword evidence="2" id="KW-1185">Reference proteome</keyword>
<dbReference type="Proteomes" id="UP000011115">
    <property type="component" value="Unassembled WGS sequence"/>
</dbReference>
<reference evidence="2" key="1">
    <citation type="journal article" date="2011" name="Nature">
        <title>Genome sequence and analysis of the tuber crop potato.</title>
        <authorList>
            <consortium name="The Potato Genome Sequencing Consortium"/>
        </authorList>
    </citation>
    <scope>NUCLEOTIDE SEQUENCE [LARGE SCALE GENOMIC DNA]</scope>
    <source>
        <strain evidence="2">cv. DM1-3 516 R44</strain>
    </source>
</reference>
<dbReference type="EnsemblPlants" id="PGSC0003DMT400024747">
    <property type="protein sequence ID" value="PGSC0003DMT400024747"/>
    <property type="gene ID" value="PGSC0003DMG400009565"/>
</dbReference>
<accession>M1AKK2</accession>
<proteinExistence type="predicted"/>
<dbReference type="AlphaFoldDB" id="M1AKK2"/>
<protein>
    <submittedName>
        <fullName evidence="1">Uncharacterized protein</fullName>
    </submittedName>
</protein>
<evidence type="ECO:0000313" key="1">
    <source>
        <dbReference type="EnsemblPlants" id="PGSC0003DMT400024747"/>
    </source>
</evidence>
<organism evidence="1 2">
    <name type="scientific">Solanum tuberosum</name>
    <name type="common">Potato</name>
    <dbReference type="NCBI Taxonomy" id="4113"/>
    <lineage>
        <taxon>Eukaryota</taxon>
        <taxon>Viridiplantae</taxon>
        <taxon>Streptophyta</taxon>
        <taxon>Embryophyta</taxon>
        <taxon>Tracheophyta</taxon>
        <taxon>Spermatophyta</taxon>
        <taxon>Magnoliopsida</taxon>
        <taxon>eudicotyledons</taxon>
        <taxon>Gunneridae</taxon>
        <taxon>Pentapetalae</taxon>
        <taxon>asterids</taxon>
        <taxon>lamiids</taxon>
        <taxon>Solanales</taxon>
        <taxon>Solanaceae</taxon>
        <taxon>Solanoideae</taxon>
        <taxon>Solaneae</taxon>
        <taxon>Solanum</taxon>
    </lineage>
</organism>